<dbReference type="AlphaFoldDB" id="C3LWI0"/>
<sequence>MVAGALVSQHGELILHLLPTSSVKSSAPKRNG</sequence>
<dbReference type="KEGG" id="vcm:VCM66_A0876"/>
<accession>C3LWI0</accession>
<name>C3LWI0_VIBCM</name>
<dbReference type="Proteomes" id="UP000001217">
    <property type="component" value="Chromosome II"/>
</dbReference>
<evidence type="ECO:0000313" key="2">
    <source>
        <dbReference type="Proteomes" id="UP000001217"/>
    </source>
</evidence>
<evidence type="ECO:0000313" key="1">
    <source>
        <dbReference type="EMBL" id="ACP07835.1"/>
    </source>
</evidence>
<dbReference type="EMBL" id="CP001234">
    <property type="protein sequence ID" value="ACP07835.1"/>
    <property type="molecule type" value="Genomic_DNA"/>
</dbReference>
<gene>
    <name evidence="1" type="ordered locus">VCM66_A0876</name>
</gene>
<proteinExistence type="predicted"/>
<protein>
    <submittedName>
        <fullName evidence="1">Uncharacterized protein</fullName>
    </submittedName>
</protein>
<reference evidence="1 2" key="1">
    <citation type="journal article" date="2008" name="PLoS ONE">
        <title>A recalibrated molecular clock and independent origins for the cholera pandemic clones.</title>
        <authorList>
            <person name="Feng L."/>
            <person name="Reeves P.R."/>
            <person name="Lan R."/>
            <person name="Ren Y."/>
            <person name="Gao C."/>
            <person name="Zhou Z."/>
            <person name="Ren Y."/>
            <person name="Cheng J."/>
            <person name="Wang W."/>
            <person name="Wang J."/>
            <person name="Qian W."/>
            <person name="Li D."/>
            <person name="Wang L."/>
        </authorList>
    </citation>
    <scope>NUCLEOTIDE SEQUENCE [LARGE SCALE GENOMIC DNA]</scope>
    <source>
        <strain evidence="1 2">M66-2</strain>
    </source>
</reference>
<organism evidence="1 2">
    <name type="scientific">Vibrio cholerae serotype O1 (strain M66-2)</name>
    <dbReference type="NCBI Taxonomy" id="579112"/>
    <lineage>
        <taxon>Bacteria</taxon>
        <taxon>Pseudomonadati</taxon>
        <taxon>Pseudomonadota</taxon>
        <taxon>Gammaproteobacteria</taxon>
        <taxon>Vibrionales</taxon>
        <taxon>Vibrionaceae</taxon>
        <taxon>Vibrio</taxon>
    </lineage>
</organism>
<dbReference type="HOGENOM" id="CLU_3391969_0_0_6"/>